<dbReference type="InterPro" id="IPR027359">
    <property type="entry name" value="Volt_channel_dom_sf"/>
</dbReference>
<feature type="transmembrane region" description="Helical" evidence="5">
    <location>
        <begin position="150"/>
        <end position="168"/>
    </location>
</feature>
<accession>G0R5N9</accession>
<dbReference type="STRING" id="857967.G0R5N9"/>
<dbReference type="CDD" id="cd07302">
    <property type="entry name" value="CHD"/>
    <property type="match status" value="1"/>
</dbReference>
<keyword evidence="8" id="KW-1185">Reference proteome</keyword>
<evidence type="ECO:0000313" key="7">
    <source>
        <dbReference type="EMBL" id="EGR27212.1"/>
    </source>
</evidence>
<feature type="domain" description="Guanylate cyclase" evidence="6">
    <location>
        <begin position="547"/>
        <end position="705"/>
    </location>
</feature>
<dbReference type="Gene3D" id="3.30.70.1230">
    <property type="entry name" value="Nucleotide cyclase"/>
    <property type="match status" value="1"/>
</dbReference>
<dbReference type="InParanoid" id="G0R5N9"/>
<dbReference type="PROSITE" id="PS50125">
    <property type="entry name" value="GUANYLATE_CYCLASE_2"/>
    <property type="match status" value="1"/>
</dbReference>
<evidence type="ECO:0000256" key="3">
    <source>
        <dbReference type="ARBA" id="ARBA00022989"/>
    </source>
</evidence>
<gene>
    <name evidence="7" type="ORF">IMG5_199980</name>
</gene>
<evidence type="ECO:0000256" key="1">
    <source>
        <dbReference type="ARBA" id="ARBA00004141"/>
    </source>
</evidence>
<dbReference type="GO" id="GO:0009190">
    <property type="term" value="P:cyclic nucleotide biosynthetic process"/>
    <property type="evidence" value="ECO:0007669"/>
    <property type="project" value="InterPro"/>
</dbReference>
<evidence type="ECO:0000256" key="5">
    <source>
        <dbReference type="SAM" id="Phobius"/>
    </source>
</evidence>
<dbReference type="RefSeq" id="XP_004024096.1">
    <property type="nucleotide sequence ID" value="XM_004024047.1"/>
</dbReference>
<dbReference type="GO" id="GO:0016020">
    <property type="term" value="C:membrane"/>
    <property type="evidence" value="ECO:0007669"/>
    <property type="project" value="UniProtKB-SubCell"/>
</dbReference>
<dbReference type="InterPro" id="IPR001054">
    <property type="entry name" value="A/G_cyclase"/>
</dbReference>
<dbReference type="InterPro" id="IPR029787">
    <property type="entry name" value="Nucleotide_cyclase"/>
</dbReference>
<dbReference type="GO" id="GO:0035556">
    <property type="term" value="P:intracellular signal transduction"/>
    <property type="evidence" value="ECO:0007669"/>
    <property type="project" value="InterPro"/>
</dbReference>
<dbReference type="EMBL" id="GL984380">
    <property type="protein sequence ID" value="EGR27212.1"/>
    <property type="molecule type" value="Genomic_DNA"/>
</dbReference>
<dbReference type="SUPFAM" id="SSF55073">
    <property type="entry name" value="Nucleotide cyclase"/>
    <property type="match status" value="1"/>
</dbReference>
<dbReference type="GeneID" id="14903266"/>
<dbReference type="FunCoup" id="G0R5N9">
    <property type="interactions" value="10"/>
</dbReference>
<dbReference type="Pfam" id="PF00211">
    <property type="entry name" value="Guanylate_cyc"/>
    <property type="match status" value="1"/>
</dbReference>
<dbReference type="Proteomes" id="UP000008983">
    <property type="component" value="Unassembled WGS sequence"/>
</dbReference>
<dbReference type="Gene3D" id="1.20.120.350">
    <property type="entry name" value="Voltage-gated potassium channels. Chain C"/>
    <property type="match status" value="1"/>
</dbReference>
<sequence length="893" mass="102500">MNQKIKNKSCKEFNKKQQIIQYNLQNIFHKFIQQFKNFQQFLKDIITFIFFKNSPQQSDSPQRNSLLQKNINSNQIQSGTAIEEKKEQQNQIFKDDDDDESKLIIHPLVNAFLNSLPFSILVNALTFFTLFGDDIRIIAFDKDADVYFDAINILALIVFSCEIILCVISRKGYACSFFFWLDTISTISLVLDIQLISNYLFYSSTANTQSLAKAGKTSRIGTRAGRIVRLVRLIRIVKLYKAASAEKDDEIQIKKKIEERRMKKKQVYPNPSNYESRVSKKLSDLTTKRVIIIVLVLLFILPLFSADYYFDPPITMDLCIQQLVLITENNNSQKADIKLLFDTIVERHKNLQTPIVYLQTPFQDKSLQYQSSDFNLLRLTEKEGTELPIDLNNFKQNHLNGFTQDIIYMSTLSEDNLVFSGYLNIRSNSIVNAGLSIGRTIFVCIVLTVGALLFAKDANDLALGPIERMRDKVIQIANNPLSSKDQKLIKGKDVEQYETVIIENAIIKIGTLLALGFGDAGSEIIGSNMATTGDVDPMIPGKKKCAIYGFCDIRNFTDATEVLQEDVMVFVNNIGEVVHTMVDRYLGAANKNIGDAFLLVWKIQENKYSIDDLENTIVYHDKKYINMLSDYAAISFVRINAKINRLPKILAYRQDKRLQQRIENYAVKMGYGLHIGWGIEGAIGSEFKIDASYLSPNVNMASRLEAATKQYGVPLLISSDLIDQMSDSMKEFTRYIDRVTVKGSVRPIGLYTVDTDCDGLEPSNKKQQKHYFFQQNIFNILKHEEAKYKRQENQGRMHNYVEGIENWNFGDYINEIKDLRMIFSKRNPEFQKIFKEGFQNYLKGKWKESKECIINAQKLNHNDGPSKTLLDFMGQYQFNAPANWSGFRELTEK</sequence>
<protein>
    <recommendedName>
        <fullName evidence="6">Guanylate cyclase domain-containing protein</fullName>
    </recommendedName>
</protein>
<feature type="transmembrane region" description="Helical" evidence="5">
    <location>
        <begin position="111"/>
        <end position="130"/>
    </location>
</feature>
<dbReference type="AlphaFoldDB" id="G0R5N9"/>
<dbReference type="eggNOG" id="ENOG502QQYF">
    <property type="taxonomic scope" value="Eukaryota"/>
</dbReference>
<proteinExistence type="predicted"/>
<keyword evidence="2 5" id="KW-0812">Transmembrane</keyword>
<organism evidence="7 8">
    <name type="scientific">Ichthyophthirius multifiliis</name>
    <name type="common">White spot disease agent</name>
    <name type="synonym">Ich</name>
    <dbReference type="NCBI Taxonomy" id="5932"/>
    <lineage>
        <taxon>Eukaryota</taxon>
        <taxon>Sar</taxon>
        <taxon>Alveolata</taxon>
        <taxon>Ciliophora</taxon>
        <taxon>Intramacronucleata</taxon>
        <taxon>Oligohymenophorea</taxon>
        <taxon>Hymenostomatida</taxon>
        <taxon>Ophryoglenina</taxon>
        <taxon>Ichthyophthirius</taxon>
    </lineage>
</organism>
<dbReference type="PANTHER" id="PTHR43336:SF3">
    <property type="entry name" value="GUANYLATE CYCLASE DOMAIN-CONTAINING PROTEIN"/>
    <property type="match status" value="1"/>
</dbReference>
<reference evidence="7 8" key="1">
    <citation type="submission" date="2011-07" db="EMBL/GenBank/DDBJ databases">
        <authorList>
            <person name="Coyne R."/>
            <person name="Brami D."/>
            <person name="Johnson J."/>
            <person name="Hostetler J."/>
            <person name="Hannick L."/>
            <person name="Clark T."/>
            <person name="Cassidy-Hanley D."/>
            <person name="Inman J."/>
        </authorList>
    </citation>
    <scope>NUCLEOTIDE SEQUENCE [LARGE SCALE GENOMIC DNA]</scope>
    <source>
        <strain evidence="7 8">G5</strain>
    </source>
</reference>
<evidence type="ECO:0000313" key="8">
    <source>
        <dbReference type="Proteomes" id="UP000008983"/>
    </source>
</evidence>
<evidence type="ECO:0000256" key="4">
    <source>
        <dbReference type="ARBA" id="ARBA00023136"/>
    </source>
</evidence>
<dbReference type="PANTHER" id="PTHR43336">
    <property type="entry name" value="OXYGEN SENSOR HISTIDINE KINASE RESPONSE REGULATOR DEVS/DOSS"/>
    <property type="match status" value="1"/>
</dbReference>
<evidence type="ECO:0000259" key="6">
    <source>
        <dbReference type="PROSITE" id="PS50125"/>
    </source>
</evidence>
<feature type="transmembrane region" description="Helical" evidence="5">
    <location>
        <begin position="290"/>
        <end position="310"/>
    </location>
</feature>
<keyword evidence="3 5" id="KW-1133">Transmembrane helix</keyword>
<name>G0R5N9_ICHMU</name>
<evidence type="ECO:0000256" key="2">
    <source>
        <dbReference type="ARBA" id="ARBA00022692"/>
    </source>
</evidence>
<dbReference type="OrthoDB" id="60033at2759"/>
<keyword evidence="4 5" id="KW-0472">Membrane</keyword>
<dbReference type="OMA" id="VENLGCY"/>
<comment type="subcellular location">
    <subcellularLocation>
        <location evidence="1">Membrane</location>
        <topology evidence="1">Multi-pass membrane protein</topology>
    </subcellularLocation>
</comment>